<dbReference type="Proteomes" id="UP000228380">
    <property type="component" value="Unplaced"/>
</dbReference>
<evidence type="ECO:0000256" key="1">
    <source>
        <dbReference type="SAM" id="MobiDB-lite"/>
    </source>
</evidence>
<evidence type="ECO:0000313" key="3">
    <source>
        <dbReference type="RefSeq" id="XP_038978948.1"/>
    </source>
</evidence>
<dbReference type="RefSeq" id="XP_038978948.1">
    <property type="nucleotide sequence ID" value="XM_039123020.1"/>
</dbReference>
<protein>
    <submittedName>
        <fullName evidence="3">Uncharacterized protein LOC120109265</fullName>
    </submittedName>
</protein>
<proteinExistence type="predicted"/>
<name>A0A8B9A518_PHODC</name>
<feature type="region of interest" description="Disordered" evidence="1">
    <location>
        <begin position="83"/>
        <end position="102"/>
    </location>
</feature>
<accession>A0A8B9A518</accession>
<organism evidence="2 3">
    <name type="scientific">Phoenix dactylifera</name>
    <name type="common">Date palm</name>
    <dbReference type="NCBI Taxonomy" id="42345"/>
    <lineage>
        <taxon>Eukaryota</taxon>
        <taxon>Viridiplantae</taxon>
        <taxon>Streptophyta</taxon>
        <taxon>Embryophyta</taxon>
        <taxon>Tracheophyta</taxon>
        <taxon>Spermatophyta</taxon>
        <taxon>Magnoliopsida</taxon>
        <taxon>Liliopsida</taxon>
        <taxon>Arecaceae</taxon>
        <taxon>Coryphoideae</taxon>
        <taxon>Phoeniceae</taxon>
        <taxon>Phoenix</taxon>
    </lineage>
</organism>
<feature type="compositionally biased region" description="Basic and acidic residues" evidence="1">
    <location>
        <begin position="20"/>
        <end position="31"/>
    </location>
</feature>
<keyword evidence="2" id="KW-1185">Reference proteome</keyword>
<dbReference type="KEGG" id="pda:120109265"/>
<feature type="region of interest" description="Disordered" evidence="1">
    <location>
        <begin position="19"/>
        <end position="66"/>
    </location>
</feature>
<dbReference type="AlphaFoldDB" id="A0A8B9A518"/>
<dbReference type="OrthoDB" id="1905229at2759"/>
<dbReference type="GeneID" id="120109265"/>
<sequence length="160" mass="18191">MASQTPIFVLDENLPFHRGKGVDGIKADVPKPAKPARHERKALRDLSKAGKPLPTEPKNASKNSFLTDEEIKKCHEWAKQGIEHAHFTGTEQRKLQKEKDKERVRKKVDKVMSALREWTDMAYNFGLPRVDAADVTESIGKLELEPEVLPPRAQISLEFR</sequence>
<gene>
    <name evidence="3" type="primary">LOC120109265</name>
</gene>
<evidence type="ECO:0000313" key="2">
    <source>
        <dbReference type="Proteomes" id="UP000228380"/>
    </source>
</evidence>
<reference evidence="3" key="1">
    <citation type="submission" date="2025-08" db="UniProtKB">
        <authorList>
            <consortium name="RefSeq"/>
        </authorList>
    </citation>
    <scope>IDENTIFICATION</scope>
    <source>
        <tissue evidence="3">Young leaves</tissue>
    </source>
</reference>